<evidence type="ECO:0000259" key="6">
    <source>
        <dbReference type="PROSITE" id="PS51194"/>
    </source>
</evidence>
<evidence type="ECO:0000256" key="2">
    <source>
        <dbReference type="ARBA" id="ARBA00022840"/>
    </source>
</evidence>
<dbReference type="Pfam" id="PF02825">
    <property type="entry name" value="WWE"/>
    <property type="match status" value="2"/>
</dbReference>
<feature type="compositionally biased region" description="Basic and acidic residues" evidence="3">
    <location>
        <begin position="134"/>
        <end position="145"/>
    </location>
</feature>
<dbReference type="Gene3D" id="3.90.228.10">
    <property type="match status" value="1"/>
</dbReference>
<feature type="domain" description="WWE" evidence="4">
    <location>
        <begin position="2091"/>
        <end position="2174"/>
    </location>
</feature>
<comment type="caution">
    <text evidence="7">The sequence shown here is derived from an EMBL/GenBank/DDBJ whole genome shotgun (WGS) entry which is preliminary data.</text>
</comment>
<dbReference type="CDD" id="cd20335">
    <property type="entry name" value="BRcat_RBR"/>
    <property type="match status" value="1"/>
</dbReference>
<dbReference type="SUPFAM" id="SSF56399">
    <property type="entry name" value="ADP-ribosylation"/>
    <property type="match status" value="1"/>
</dbReference>
<feature type="region of interest" description="Disordered" evidence="3">
    <location>
        <begin position="84"/>
        <end position="176"/>
    </location>
</feature>
<dbReference type="CDD" id="cd18791">
    <property type="entry name" value="SF2_C_RHA"/>
    <property type="match status" value="1"/>
</dbReference>
<evidence type="ECO:0000256" key="1">
    <source>
        <dbReference type="ARBA" id="ARBA00022741"/>
    </source>
</evidence>
<feature type="compositionally biased region" description="Polar residues" evidence="3">
    <location>
        <begin position="148"/>
        <end position="176"/>
    </location>
</feature>
<dbReference type="InterPro" id="IPR014001">
    <property type="entry name" value="Helicase_ATP-bd"/>
</dbReference>
<dbReference type="GO" id="GO:0004386">
    <property type="term" value="F:helicase activity"/>
    <property type="evidence" value="ECO:0007669"/>
    <property type="project" value="TreeGrafter"/>
</dbReference>
<dbReference type="SUPFAM" id="SSF52540">
    <property type="entry name" value="P-loop containing nucleoside triphosphate hydrolases"/>
    <property type="match status" value="1"/>
</dbReference>
<dbReference type="EMBL" id="CAJNXB010002868">
    <property type="protein sequence ID" value="CAF3281881.1"/>
    <property type="molecule type" value="Genomic_DNA"/>
</dbReference>
<keyword evidence="1" id="KW-0547">Nucleotide-binding</keyword>
<evidence type="ECO:0000313" key="8">
    <source>
        <dbReference type="EMBL" id="CAF4353040.1"/>
    </source>
</evidence>
<dbReference type="Pfam" id="PF00271">
    <property type="entry name" value="Helicase_C"/>
    <property type="match status" value="1"/>
</dbReference>
<dbReference type="EMBL" id="CAJOBP010002406">
    <property type="protein sequence ID" value="CAF4353040.1"/>
    <property type="molecule type" value="Genomic_DNA"/>
</dbReference>
<dbReference type="SUPFAM" id="SSF57850">
    <property type="entry name" value="RING/U-box"/>
    <property type="match status" value="1"/>
</dbReference>
<organism evidence="7 9">
    <name type="scientific">Rotaria socialis</name>
    <dbReference type="NCBI Taxonomy" id="392032"/>
    <lineage>
        <taxon>Eukaryota</taxon>
        <taxon>Metazoa</taxon>
        <taxon>Spiralia</taxon>
        <taxon>Gnathifera</taxon>
        <taxon>Rotifera</taxon>
        <taxon>Eurotatoria</taxon>
        <taxon>Bdelloidea</taxon>
        <taxon>Philodinida</taxon>
        <taxon>Philodinidae</taxon>
        <taxon>Rotaria</taxon>
    </lineage>
</organism>
<dbReference type="PROSITE" id="PS51192">
    <property type="entry name" value="HELICASE_ATP_BIND_1"/>
    <property type="match status" value="1"/>
</dbReference>
<evidence type="ECO:0008006" key="11">
    <source>
        <dbReference type="Google" id="ProtNLM"/>
    </source>
</evidence>
<protein>
    <recommendedName>
        <fullName evidence="11">RNA helicase</fullName>
    </recommendedName>
</protein>
<dbReference type="SUPFAM" id="SSF117839">
    <property type="entry name" value="WWE domain"/>
    <property type="match status" value="2"/>
</dbReference>
<dbReference type="PROSITE" id="PS50918">
    <property type="entry name" value="WWE"/>
    <property type="match status" value="1"/>
</dbReference>
<dbReference type="PANTHER" id="PTHR18934">
    <property type="entry name" value="ATP-DEPENDENT RNA HELICASE"/>
    <property type="match status" value="1"/>
</dbReference>
<dbReference type="InterPro" id="IPR001650">
    <property type="entry name" value="Helicase_C-like"/>
</dbReference>
<keyword evidence="10" id="KW-1185">Reference proteome</keyword>
<dbReference type="PANTHER" id="PTHR18934:SF81">
    <property type="entry name" value="ATP-DEPENDENT RNA HELICASE DEAH11, CHLOROPLASTIC-RELATED"/>
    <property type="match status" value="1"/>
</dbReference>
<dbReference type="InterPro" id="IPR004170">
    <property type="entry name" value="WWE_dom"/>
</dbReference>
<feature type="domain" description="Helicase C-terminal" evidence="6">
    <location>
        <begin position="630"/>
        <end position="796"/>
    </location>
</feature>
<dbReference type="PROSITE" id="PS51194">
    <property type="entry name" value="HELICASE_CTER"/>
    <property type="match status" value="1"/>
</dbReference>
<dbReference type="SMART" id="SM00487">
    <property type="entry name" value="DEXDc"/>
    <property type="match status" value="1"/>
</dbReference>
<dbReference type="Pfam" id="PF00270">
    <property type="entry name" value="DEAD"/>
    <property type="match status" value="1"/>
</dbReference>
<dbReference type="SMART" id="SM00847">
    <property type="entry name" value="HA2"/>
    <property type="match status" value="1"/>
</dbReference>
<gene>
    <name evidence="7" type="ORF">TIS948_LOCUS16938</name>
    <name evidence="8" type="ORF">UJA718_LOCUS15929</name>
</gene>
<dbReference type="OrthoDB" id="9989552at2759"/>
<dbReference type="InterPro" id="IPR042035">
    <property type="entry name" value="DEAH_win-hel_dom"/>
</dbReference>
<evidence type="ECO:0000256" key="3">
    <source>
        <dbReference type="SAM" id="MobiDB-lite"/>
    </source>
</evidence>
<dbReference type="InterPro" id="IPR037197">
    <property type="entry name" value="WWE_dom_sf"/>
</dbReference>
<evidence type="ECO:0000313" key="10">
    <source>
        <dbReference type="Proteomes" id="UP000663873"/>
    </source>
</evidence>
<name>A0A817S277_9BILA</name>
<dbReference type="CDD" id="cd17917">
    <property type="entry name" value="DEXHc_RHA-like"/>
    <property type="match status" value="1"/>
</dbReference>
<dbReference type="GO" id="GO:0005524">
    <property type="term" value="F:ATP binding"/>
    <property type="evidence" value="ECO:0007669"/>
    <property type="project" value="UniProtKB-KW"/>
</dbReference>
<evidence type="ECO:0000259" key="4">
    <source>
        <dbReference type="PROSITE" id="PS50918"/>
    </source>
</evidence>
<sequence length="2175" mass="246938">MATLYCIKVTQLPKGINSEKLAAMFMMPQHNITIPNNQEGPNYYAWVNGFLNESSATQFVEKWNHFKIGSGKITCKMVNKNSKVQCSRHPSMPRASGNGADPSNRENQTFISSTDSKRHRSLDPTSIMSSMISDTRDDSDTDEKPQFASHSSRITRYNVTDSPSNMHNNPGASSATSQSFIDVIISKSRDTYNRSRSRVRDASWSSREPVCRNGIDCSDPSCNCNHPAEWQICDNDVGCEEFECKATDPEGRKTTCFNGNDCKDFTCELLHPLTRMNQCVDGDQCSVWDCKALHPYGRPKACFFGKYCYNSACLCLHPLERQLCPNGSECIEFICQFDHPSSRVMRCDRGVACNNFYCDRLHPVDWDLCEQGIECKNPTCSHAIHPADWRFYLQQNTTSEKNQKQSYPRLKSIEQRNIEREQTQLPILAAKDEFCRRLKAERLLVVRAATGSGKSTQLPQYAAEYFGGLVVCTQPRVVAAVSLARRVANEYDGISVGKSVGYRVGRTSIGKNQSQVPGTDIIFMTDSALIHESQEDRQLSNIKVLIIDEAHERSLNTDIVIGLAKILLSARTTDFYVVIASATIDPSKFLDYFKRSPDQVLDVPGRVYDISVDSLPKPDDLTEGEHAVSALLQSYDKYQGHSLVFLPGQREIERALERFSLVIPDNCVALPLYGSLSPEEQDRVLQFDEGLDGERRMVVFCTNVAETSLTIKNTRLVIDSGLAKEARFDTKRRLTVIETVRISRSSADQRKGRAGRTAPGHCIRLYRDDELVRPNIQPEILRSSLDMAVLQLVRLQFKPKNFPFMDLPSCGTEALEKSLTLLKDLACIDKDDRITLRGELFADLGLDPRLSAFLVDTYIEHDPILNVTAVIVAILTAPGSLFFMGGATKEAKEAAKGRIALGAQEYQSDLLYLVSVYEKWKTVGIVDSNTHLCVKCQKLIKRSNSCRSCRAVYSVENTLNNKVLTVIESASDTSISIIKNKRWQLNPGNLIDADQTNIIGTHLFKNFPEQYGHLLVSHLPNEGVCMVVNDFRARITATSVFVQRHLESVHFVAMSITQLPTGAHIIELLHPVTPPKTADMKVITNLFTVNHVGWEWNTEIRKEMNTLKTESWKTWLILEYDSRLCKLIIWSEESMKDSIKSILTPIVQNALHFLLSRTRSIDCGPIQASFESGLHCLQTENKYASSNNIKNRLDLHCVPCKNFDELYEWFSHKLCVHRKDIRENNFQPCKEPMKNEESYKSPPFFVIFNSDEVFKRALSHLPSINAYTERKDASNTVNINEKDAWGRQLLLRTKENVFVSAEQMKNLLPGKIVNCKQIGRNILPGLQLTNMPVHIDQTKIQKALGNDLVPARINMLYSDKTNPNIGSSSARIYFETKEQYVQAISRLRKSSLLKSHTITIRSKRTQACVNINADPTMQAVKMEPQTFLITATSRRVALDIYSKSSQNWTINSSASVTVTYVELYPNFEELLQSICTRFHTKVEKIALPTKSNYSKAIRCIFTDASPTTTALAASILSQETSPIIIKLMDDRQKCLFKELFDENLIQKWASELKLLCEKKDKYGAVIEIRGPQVEQGQFMRRIADYSDDFNDRYRLLDLNAAIIGFFGRQKAADTQLQEINSVWVPKGCSVTLDRRTSCIILYAQLKVTKEMLNACESEVKLLLEKLAVNDRDDGQQKDFARECAFCRRLMVATRTFRICGHAYCRCAVNMLHEIPLKCLTCNYTIHIQDVQEMFSNNRADFIQLCKKSIQNYLLTSTNPTDNDQLFCPNNDCKGLIIRSHGYQTCLTCGQGVCGLCRLIDDELHEGRNCAERNEAHEKLGEFLPQLFKAAEEFTTNNWPVDLPPIVRFDKNPYLLGKGCESFSRFYKGVELIGSRPPLDLGRGFFAFHGTSIDAIESICKAGFDPSRRRGQAYGIGEYFGVTAAISHGYSQKSEPSVSNLRMIIAFILQTDRVQMRPGFCYVVNNPIDWSAAFNLPVAVLTYGKNSSEDHASPFPDVTPTPIDQLPTKSTWQSPFRWFWWQKGETFEPYNDVINSMLEQYYENWKRGKGPSSVTTPPLIRYIDDMPQTYDIDFVKNTQKNTQTGFRRRLERRHLEQSQIETSRNWFFRNQHHVWTAYESMIQQTIETAFQAYWSGIGESSVIIRFPGRPEEYELDFVTGRQTNKSSGEVRIIERK</sequence>
<dbReference type="Gene3D" id="1.10.10.2130">
    <property type="entry name" value="DEAH helicase family, winged-helix domain"/>
    <property type="match status" value="1"/>
</dbReference>
<dbReference type="Proteomes" id="UP000663873">
    <property type="component" value="Unassembled WGS sequence"/>
</dbReference>
<feature type="domain" description="Helicase ATP-binding" evidence="5">
    <location>
        <begin position="435"/>
        <end position="602"/>
    </location>
</feature>
<feature type="compositionally biased region" description="Polar residues" evidence="3">
    <location>
        <begin position="105"/>
        <end position="114"/>
    </location>
</feature>
<dbReference type="Proteomes" id="UP000663825">
    <property type="component" value="Unassembled WGS sequence"/>
</dbReference>
<keyword evidence="2" id="KW-0067">ATP-binding</keyword>
<dbReference type="InterPro" id="IPR011545">
    <property type="entry name" value="DEAD/DEAH_box_helicase_dom"/>
</dbReference>
<dbReference type="SMART" id="SM00490">
    <property type="entry name" value="HELICc"/>
    <property type="match status" value="1"/>
</dbReference>
<feature type="compositionally biased region" description="Polar residues" evidence="3">
    <location>
        <begin position="123"/>
        <end position="133"/>
    </location>
</feature>
<evidence type="ECO:0000313" key="9">
    <source>
        <dbReference type="Proteomes" id="UP000663825"/>
    </source>
</evidence>
<dbReference type="InterPro" id="IPR027417">
    <property type="entry name" value="P-loop_NTPase"/>
</dbReference>
<dbReference type="Gene3D" id="3.30.720.50">
    <property type="match status" value="2"/>
</dbReference>
<proteinExistence type="predicted"/>
<dbReference type="GO" id="GO:0003723">
    <property type="term" value="F:RNA binding"/>
    <property type="evidence" value="ECO:0007669"/>
    <property type="project" value="TreeGrafter"/>
</dbReference>
<accession>A0A817S277</accession>
<evidence type="ECO:0000259" key="5">
    <source>
        <dbReference type="PROSITE" id="PS51192"/>
    </source>
</evidence>
<evidence type="ECO:0000313" key="7">
    <source>
        <dbReference type="EMBL" id="CAF3281881.1"/>
    </source>
</evidence>
<dbReference type="Gene3D" id="3.40.50.300">
    <property type="entry name" value="P-loop containing nucleotide triphosphate hydrolases"/>
    <property type="match status" value="2"/>
</dbReference>
<dbReference type="InterPro" id="IPR007502">
    <property type="entry name" value="Helicase-assoc_dom"/>
</dbReference>
<reference evidence="7" key="1">
    <citation type="submission" date="2021-02" db="EMBL/GenBank/DDBJ databases">
        <authorList>
            <person name="Nowell W R."/>
        </authorList>
    </citation>
    <scope>NUCLEOTIDE SEQUENCE</scope>
</reference>
<dbReference type="Gene3D" id="4.10.1000.40">
    <property type="match status" value="2"/>
</dbReference>